<dbReference type="EMBL" id="SZYD01000001">
    <property type="protein sequence ID" value="KAD7477440.1"/>
    <property type="molecule type" value="Genomic_DNA"/>
</dbReference>
<protein>
    <submittedName>
        <fullName evidence="2">Uncharacterized protein</fullName>
    </submittedName>
</protein>
<dbReference type="Proteomes" id="UP000326396">
    <property type="component" value="Linkage Group LG1"/>
</dbReference>
<proteinExistence type="predicted"/>
<comment type="caution">
    <text evidence="2">The sequence shown here is derived from an EMBL/GenBank/DDBJ whole genome shotgun (WGS) entry which is preliminary data.</text>
</comment>
<sequence length="97" mass="10577">MPEINVKSSSIGFSKSWTVMADTSSRHTFLISKFCVFFTNGHDGSTNEEAKKEEQGAAVGGGSSEQRWGCEVGGHDCKGCNGNYDYTIKTEKLGFRL</sequence>
<name>A0A5N6Q168_9ASTR</name>
<gene>
    <name evidence="2" type="ORF">E3N88_00576</name>
</gene>
<feature type="region of interest" description="Disordered" evidence="1">
    <location>
        <begin position="45"/>
        <end position="65"/>
    </location>
</feature>
<accession>A0A5N6Q168</accession>
<evidence type="ECO:0000256" key="1">
    <source>
        <dbReference type="SAM" id="MobiDB-lite"/>
    </source>
</evidence>
<evidence type="ECO:0000313" key="3">
    <source>
        <dbReference type="Proteomes" id="UP000326396"/>
    </source>
</evidence>
<dbReference type="AlphaFoldDB" id="A0A5N6Q168"/>
<evidence type="ECO:0000313" key="2">
    <source>
        <dbReference type="EMBL" id="KAD7477440.1"/>
    </source>
</evidence>
<reference evidence="2 3" key="1">
    <citation type="submission" date="2019-05" db="EMBL/GenBank/DDBJ databases">
        <title>Mikania micrantha, genome provides insights into the molecular mechanism of rapid growth.</title>
        <authorList>
            <person name="Liu B."/>
        </authorList>
    </citation>
    <scope>NUCLEOTIDE SEQUENCE [LARGE SCALE GENOMIC DNA]</scope>
    <source>
        <strain evidence="2">NLD-2019</strain>
        <tissue evidence="2">Leaf</tissue>
    </source>
</reference>
<keyword evidence="3" id="KW-1185">Reference proteome</keyword>
<organism evidence="2 3">
    <name type="scientific">Mikania micrantha</name>
    <name type="common">bitter vine</name>
    <dbReference type="NCBI Taxonomy" id="192012"/>
    <lineage>
        <taxon>Eukaryota</taxon>
        <taxon>Viridiplantae</taxon>
        <taxon>Streptophyta</taxon>
        <taxon>Embryophyta</taxon>
        <taxon>Tracheophyta</taxon>
        <taxon>Spermatophyta</taxon>
        <taxon>Magnoliopsida</taxon>
        <taxon>eudicotyledons</taxon>
        <taxon>Gunneridae</taxon>
        <taxon>Pentapetalae</taxon>
        <taxon>asterids</taxon>
        <taxon>campanulids</taxon>
        <taxon>Asterales</taxon>
        <taxon>Asteraceae</taxon>
        <taxon>Asteroideae</taxon>
        <taxon>Heliantheae alliance</taxon>
        <taxon>Eupatorieae</taxon>
        <taxon>Mikania</taxon>
    </lineage>
</organism>